<dbReference type="GO" id="GO:0016887">
    <property type="term" value="F:ATP hydrolysis activity"/>
    <property type="evidence" value="ECO:0007669"/>
    <property type="project" value="InterPro"/>
</dbReference>
<organism evidence="5">
    <name type="scientific">marine metagenome</name>
    <dbReference type="NCBI Taxonomy" id="408172"/>
    <lineage>
        <taxon>unclassified sequences</taxon>
        <taxon>metagenomes</taxon>
        <taxon>ecological metagenomes</taxon>
    </lineage>
</organism>
<dbReference type="GO" id="GO:0005886">
    <property type="term" value="C:plasma membrane"/>
    <property type="evidence" value="ECO:0007669"/>
    <property type="project" value="TreeGrafter"/>
</dbReference>
<dbReference type="FunFam" id="3.40.50.300:FF:000032">
    <property type="entry name" value="Export ABC transporter ATP-binding protein"/>
    <property type="match status" value="1"/>
</dbReference>
<dbReference type="GO" id="GO:0022857">
    <property type="term" value="F:transmembrane transporter activity"/>
    <property type="evidence" value="ECO:0007669"/>
    <property type="project" value="TreeGrafter"/>
</dbReference>
<dbReference type="GO" id="GO:0098796">
    <property type="term" value="C:membrane protein complex"/>
    <property type="evidence" value="ECO:0007669"/>
    <property type="project" value="UniProtKB-ARBA"/>
</dbReference>
<evidence type="ECO:0000256" key="3">
    <source>
        <dbReference type="ARBA" id="ARBA00022840"/>
    </source>
</evidence>
<protein>
    <recommendedName>
        <fullName evidence="4">ABC transporter domain-containing protein</fullName>
    </recommendedName>
</protein>
<dbReference type="PANTHER" id="PTHR24220">
    <property type="entry name" value="IMPORT ATP-BINDING PROTEIN"/>
    <property type="match status" value="1"/>
</dbReference>
<dbReference type="CDD" id="cd03255">
    <property type="entry name" value="ABC_MJ0796_LolCDE_FtsE"/>
    <property type="match status" value="1"/>
</dbReference>
<dbReference type="Gene3D" id="3.40.50.300">
    <property type="entry name" value="P-loop containing nucleotide triphosphate hydrolases"/>
    <property type="match status" value="1"/>
</dbReference>
<feature type="non-terminal residue" evidence="5">
    <location>
        <position position="214"/>
    </location>
</feature>
<dbReference type="InterPro" id="IPR017871">
    <property type="entry name" value="ABC_transporter-like_CS"/>
</dbReference>
<dbReference type="InterPro" id="IPR015854">
    <property type="entry name" value="ABC_transpr_LolD-like"/>
</dbReference>
<keyword evidence="2" id="KW-0547">Nucleotide-binding</keyword>
<dbReference type="InterPro" id="IPR027417">
    <property type="entry name" value="P-loop_NTPase"/>
</dbReference>
<dbReference type="PROSITE" id="PS00211">
    <property type="entry name" value="ABC_TRANSPORTER_1"/>
    <property type="match status" value="1"/>
</dbReference>
<accession>A0A381TLS2</accession>
<dbReference type="InterPro" id="IPR003593">
    <property type="entry name" value="AAA+_ATPase"/>
</dbReference>
<dbReference type="GO" id="GO:0005524">
    <property type="term" value="F:ATP binding"/>
    <property type="evidence" value="ECO:0007669"/>
    <property type="project" value="UniProtKB-KW"/>
</dbReference>
<evidence type="ECO:0000313" key="5">
    <source>
        <dbReference type="EMBL" id="SVA16478.1"/>
    </source>
</evidence>
<gene>
    <name evidence="5" type="ORF">METZ01_LOCUS69332</name>
</gene>
<evidence type="ECO:0000256" key="1">
    <source>
        <dbReference type="ARBA" id="ARBA00022448"/>
    </source>
</evidence>
<keyword evidence="3" id="KW-0067">ATP-binding</keyword>
<evidence type="ECO:0000256" key="2">
    <source>
        <dbReference type="ARBA" id="ARBA00022741"/>
    </source>
</evidence>
<proteinExistence type="predicted"/>
<dbReference type="SUPFAM" id="SSF52540">
    <property type="entry name" value="P-loop containing nucleoside triphosphate hydrolases"/>
    <property type="match status" value="1"/>
</dbReference>
<dbReference type="InterPro" id="IPR003439">
    <property type="entry name" value="ABC_transporter-like_ATP-bd"/>
</dbReference>
<dbReference type="EMBL" id="UINC01004734">
    <property type="protein sequence ID" value="SVA16478.1"/>
    <property type="molecule type" value="Genomic_DNA"/>
</dbReference>
<dbReference type="PROSITE" id="PS50893">
    <property type="entry name" value="ABC_TRANSPORTER_2"/>
    <property type="match status" value="1"/>
</dbReference>
<evidence type="ECO:0000259" key="4">
    <source>
        <dbReference type="PROSITE" id="PS50893"/>
    </source>
</evidence>
<dbReference type="InterPro" id="IPR017911">
    <property type="entry name" value="MacB-like_ATP-bd"/>
</dbReference>
<name>A0A381TLS2_9ZZZZ</name>
<reference evidence="5" key="1">
    <citation type="submission" date="2018-05" db="EMBL/GenBank/DDBJ databases">
        <authorList>
            <person name="Lanie J.A."/>
            <person name="Ng W.-L."/>
            <person name="Kazmierczak K.M."/>
            <person name="Andrzejewski T.M."/>
            <person name="Davidsen T.M."/>
            <person name="Wayne K.J."/>
            <person name="Tettelin H."/>
            <person name="Glass J.I."/>
            <person name="Rusch D."/>
            <person name="Podicherti R."/>
            <person name="Tsui H.-C.T."/>
            <person name="Winkler M.E."/>
        </authorList>
    </citation>
    <scope>NUCLEOTIDE SEQUENCE</scope>
</reference>
<sequence>MTPDDTRRDVRTDNLWKIYQQASEEVHAVREVTLTIQPGEFTALAGPSGSGKTTLLNLIGGLTRPTRGQVRVGDHELSTLPNHELARLRLEQIGFIFQAYNLLPVLTARENAEFPMLLQGVSPEERARRVDELFARTGMSGLEDRRPGKLSGGQQQRVAVIRAVASRPALVLADEPTANLDSASSDALLELMAELNRDLGVTFVFATHDARVMD</sequence>
<feature type="domain" description="ABC transporter" evidence="4">
    <location>
        <begin position="10"/>
        <end position="213"/>
    </location>
</feature>
<keyword evidence="1" id="KW-0813">Transport</keyword>
<dbReference type="Pfam" id="PF00005">
    <property type="entry name" value="ABC_tran"/>
    <property type="match status" value="1"/>
</dbReference>
<dbReference type="SMART" id="SM00382">
    <property type="entry name" value="AAA"/>
    <property type="match status" value="1"/>
</dbReference>
<dbReference type="AlphaFoldDB" id="A0A381TLS2"/>